<evidence type="ECO:0000256" key="8">
    <source>
        <dbReference type="RuleBase" id="RU363079"/>
    </source>
</evidence>
<dbReference type="PANTHER" id="PTHR10766">
    <property type="entry name" value="TRANSMEMBRANE 9 SUPERFAMILY PROTEIN"/>
    <property type="match status" value="1"/>
</dbReference>
<comment type="subcellular location">
    <subcellularLocation>
        <location evidence="1">Cytoplasmic vesicle</location>
        <location evidence="1">Autophagosome membrane</location>
        <topology evidence="1">Multi-pass membrane protein</topology>
    </subcellularLocation>
</comment>
<sequence>MLIHWLSVINSLVLIFLLLGFIGVILTRVLKNDIARYNSLEAKAEMDVEEYGWKIIHADVFRFPPYKNLLCAILVPLFLVWSIQNSTAWIYHSTQALPATTVVLLLLVWICCGYPLTLMGGILGKNCAGPFEAPCRAKLIARGVPPVPWYHSLPIHCFVGGFLPFSAISVELYYIFSTVWGREQYTLYGILLVVAMILFSVTASIAVVLTYFQLSSEDYHWWWKAICTGGSTGAFVFFYAAFFYFFRSNMGGTLQAVEFFGYSILTAYVFFLSLGTVSFFAAYRFVRYLYSTIKTD</sequence>
<dbReference type="Pfam" id="PF02990">
    <property type="entry name" value="EMP70"/>
    <property type="match status" value="1"/>
</dbReference>
<keyword evidence="6 8" id="KW-0472">Membrane</keyword>
<comment type="caution">
    <text evidence="9">The sequence shown here is derived from an EMBL/GenBank/DDBJ whole genome shotgun (WGS) entry which is preliminary data.</text>
</comment>
<accession>A0AAQ4D2Q6</accession>
<evidence type="ECO:0000313" key="10">
    <source>
        <dbReference type="Proteomes" id="UP001321473"/>
    </source>
</evidence>
<organism evidence="9 10">
    <name type="scientific">Amblyomma americanum</name>
    <name type="common">Lone star tick</name>
    <dbReference type="NCBI Taxonomy" id="6943"/>
    <lineage>
        <taxon>Eukaryota</taxon>
        <taxon>Metazoa</taxon>
        <taxon>Ecdysozoa</taxon>
        <taxon>Arthropoda</taxon>
        <taxon>Chelicerata</taxon>
        <taxon>Arachnida</taxon>
        <taxon>Acari</taxon>
        <taxon>Parasitiformes</taxon>
        <taxon>Ixodida</taxon>
        <taxon>Ixodoidea</taxon>
        <taxon>Ixodidae</taxon>
        <taxon>Amblyomminae</taxon>
        <taxon>Amblyomma</taxon>
    </lineage>
</organism>
<name>A0AAQ4D2Q6_AMBAM</name>
<evidence type="ECO:0000256" key="2">
    <source>
        <dbReference type="ARBA" id="ARBA00005227"/>
    </source>
</evidence>
<feature type="transmembrane region" description="Helical" evidence="8">
    <location>
        <begin position="259"/>
        <end position="283"/>
    </location>
</feature>
<feature type="transmembrane region" description="Helical" evidence="8">
    <location>
        <begin position="66"/>
        <end position="84"/>
    </location>
</feature>
<keyword evidence="4" id="KW-0732">Signal</keyword>
<evidence type="ECO:0000256" key="7">
    <source>
        <dbReference type="ARBA" id="ARBA00037688"/>
    </source>
</evidence>
<reference evidence="9 10" key="1">
    <citation type="journal article" date="2023" name="Arcadia Sci">
        <title>De novo assembly of a long-read Amblyomma americanum tick genome.</title>
        <authorList>
            <person name="Chou S."/>
            <person name="Poskanzer K.E."/>
            <person name="Rollins M."/>
            <person name="Thuy-Boun P.S."/>
        </authorList>
    </citation>
    <scope>NUCLEOTIDE SEQUENCE [LARGE SCALE GENOMIC DNA]</scope>
    <source>
        <strain evidence="9">F_SG_1</strain>
        <tissue evidence="9">Salivary glands</tissue>
    </source>
</reference>
<feature type="transmembrane region" description="Helical" evidence="8">
    <location>
        <begin position="187"/>
        <end position="209"/>
    </location>
</feature>
<evidence type="ECO:0000256" key="3">
    <source>
        <dbReference type="ARBA" id="ARBA00022692"/>
    </source>
</evidence>
<dbReference type="EMBL" id="JARKHS020035923">
    <property type="protein sequence ID" value="KAK8756746.1"/>
    <property type="molecule type" value="Genomic_DNA"/>
</dbReference>
<dbReference type="InterPro" id="IPR004240">
    <property type="entry name" value="EMP70"/>
</dbReference>
<dbReference type="AlphaFoldDB" id="A0AAQ4D2Q6"/>
<feature type="transmembrane region" description="Helical" evidence="8">
    <location>
        <begin position="96"/>
        <end position="116"/>
    </location>
</feature>
<proteinExistence type="inferred from homology"/>
<protein>
    <recommendedName>
        <fullName evidence="8">Transmembrane 9 superfamily member</fullName>
    </recommendedName>
</protein>
<feature type="transmembrane region" description="Helical" evidence="8">
    <location>
        <begin position="221"/>
        <end position="247"/>
    </location>
</feature>
<feature type="transmembrane region" description="Helical" evidence="8">
    <location>
        <begin position="12"/>
        <end position="30"/>
    </location>
</feature>
<comment type="similarity">
    <text evidence="2 8">Belongs to the nonaspanin (TM9SF) (TC 9.A.2) family.</text>
</comment>
<dbReference type="PANTHER" id="PTHR10766:SF177">
    <property type="entry name" value="TRANSMEMBRANE 9 SUPERFAMILY MEMBER 1"/>
    <property type="match status" value="1"/>
</dbReference>
<comment type="function">
    <text evidence="7">Plays an essential role in autophagy.</text>
</comment>
<dbReference type="GO" id="GO:0000421">
    <property type="term" value="C:autophagosome membrane"/>
    <property type="evidence" value="ECO:0007669"/>
    <property type="project" value="UniProtKB-SubCell"/>
</dbReference>
<dbReference type="Proteomes" id="UP001321473">
    <property type="component" value="Unassembled WGS sequence"/>
</dbReference>
<keyword evidence="5 8" id="KW-1133">Transmembrane helix</keyword>
<evidence type="ECO:0000256" key="5">
    <source>
        <dbReference type="ARBA" id="ARBA00022989"/>
    </source>
</evidence>
<evidence type="ECO:0000256" key="1">
    <source>
        <dbReference type="ARBA" id="ARBA00004542"/>
    </source>
</evidence>
<evidence type="ECO:0000313" key="9">
    <source>
        <dbReference type="EMBL" id="KAK8756746.1"/>
    </source>
</evidence>
<feature type="transmembrane region" description="Helical" evidence="8">
    <location>
        <begin position="153"/>
        <end position="175"/>
    </location>
</feature>
<dbReference type="GO" id="GO:0072657">
    <property type="term" value="P:protein localization to membrane"/>
    <property type="evidence" value="ECO:0007669"/>
    <property type="project" value="TreeGrafter"/>
</dbReference>
<comment type="caution">
    <text evidence="8">Lacks conserved residue(s) required for the propagation of feature annotation.</text>
</comment>
<keyword evidence="10" id="KW-1185">Reference proteome</keyword>
<keyword evidence="3 8" id="KW-0812">Transmembrane</keyword>
<evidence type="ECO:0000256" key="6">
    <source>
        <dbReference type="ARBA" id="ARBA00023136"/>
    </source>
</evidence>
<evidence type="ECO:0000256" key="4">
    <source>
        <dbReference type="ARBA" id="ARBA00022729"/>
    </source>
</evidence>
<gene>
    <name evidence="9" type="ORF">V5799_000551</name>
</gene>